<sequence>MKTIRIYGWEPGFNKVEMTKLLREELGSSLFDAKEMVDKIVSCEQIEISVNPESIERITYKLDQLKAKFEILDL</sequence>
<dbReference type="SUPFAM" id="SSF54736">
    <property type="entry name" value="ClpS-like"/>
    <property type="match status" value="1"/>
</dbReference>
<dbReference type="AlphaFoldDB" id="A0A4V5ZPT2"/>
<evidence type="ECO:0000313" key="1">
    <source>
        <dbReference type="EMBL" id="TKR30353.1"/>
    </source>
</evidence>
<dbReference type="Gene3D" id="3.30.1390.10">
    <property type="match status" value="1"/>
</dbReference>
<gene>
    <name evidence="1" type="ORF">FCE95_09475</name>
</gene>
<protein>
    <submittedName>
        <fullName evidence="1">Uncharacterized protein</fullName>
    </submittedName>
</protein>
<reference evidence="1 2" key="1">
    <citation type="submission" date="2019-04" db="EMBL/GenBank/DDBJ databases">
        <title>Reference strain of H23.</title>
        <authorList>
            <person name="Luo X."/>
        </authorList>
    </citation>
    <scope>NUCLEOTIDE SEQUENCE [LARGE SCALE GENOMIC DNA]</scope>
    <source>
        <strain evidence="1 2">H23</strain>
    </source>
</reference>
<comment type="caution">
    <text evidence="1">The sequence shown here is derived from an EMBL/GenBank/DDBJ whole genome shotgun (WGS) entry which is preliminary data.</text>
</comment>
<keyword evidence="2" id="KW-1185">Reference proteome</keyword>
<proteinExistence type="predicted"/>
<organism evidence="1 2">
    <name type="scientific">Luteimonas gilva</name>
    <dbReference type="NCBI Taxonomy" id="2572684"/>
    <lineage>
        <taxon>Bacteria</taxon>
        <taxon>Pseudomonadati</taxon>
        <taxon>Pseudomonadota</taxon>
        <taxon>Gammaproteobacteria</taxon>
        <taxon>Lysobacterales</taxon>
        <taxon>Lysobacteraceae</taxon>
        <taxon>Luteimonas</taxon>
    </lineage>
</organism>
<accession>A0A4V5ZPT2</accession>
<dbReference type="Proteomes" id="UP000308707">
    <property type="component" value="Unassembled WGS sequence"/>
</dbReference>
<dbReference type="InterPro" id="IPR014719">
    <property type="entry name" value="Ribosomal_bL12_C/ClpS-like"/>
</dbReference>
<evidence type="ECO:0000313" key="2">
    <source>
        <dbReference type="Proteomes" id="UP000308707"/>
    </source>
</evidence>
<name>A0A4V5ZPT2_9GAMM</name>
<dbReference type="OrthoDB" id="7062432at2"/>
<dbReference type="EMBL" id="SZUA01000002">
    <property type="protein sequence ID" value="TKR30353.1"/>
    <property type="molecule type" value="Genomic_DNA"/>
</dbReference>